<dbReference type="Pfam" id="PF04715">
    <property type="entry name" value="Anth_synt_I_N"/>
    <property type="match status" value="1"/>
</dbReference>
<keyword evidence="2 5" id="KW-0808">Transferase</keyword>
<dbReference type="PANTHER" id="PTHR11236:SF50">
    <property type="entry name" value="AMINODEOXYCHORISMATE SYNTHASE COMPONENT 1"/>
    <property type="match status" value="1"/>
</dbReference>
<reference evidence="5 6" key="1">
    <citation type="submission" date="2019-04" db="EMBL/GenBank/DDBJ databases">
        <title>Natronospirillum operosus gen. nov., sp. nov., a haloalkaliphilic satellite isolated from decaying biomass of laboratory culture of cyanobacterium Geitlerinema sp. and proposal of Natronospirillaceae fam. nov. and Saccharospirillaceae fam. nov.</title>
        <authorList>
            <person name="Kevbrin V."/>
            <person name="Boltyanskaya Y."/>
            <person name="Koziaeva V."/>
            <person name="Grouzdev D.S."/>
            <person name="Park M."/>
            <person name="Cho J."/>
        </authorList>
    </citation>
    <scope>NUCLEOTIDE SEQUENCE [LARGE SCALE GENOMIC DNA]</scope>
    <source>
        <strain evidence="5 6">G-116</strain>
    </source>
</reference>
<protein>
    <recommendedName>
        <fullName evidence="1">aminodeoxychorismate synthase</fullName>
        <ecNumber evidence="1">2.6.1.85</ecNumber>
    </recommendedName>
</protein>
<dbReference type="InterPro" id="IPR019999">
    <property type="entry name" value="Anth_synth_I-like"/>
</dbReference>
<keyword evidence="6" id="KW-1185">Reference proteome</keyword>
<dbReference type="RefSeq" id="WP_135481917.1">
    <property type="nucleotide sequence ID" value="NZ_SRMF01000001.1"/>
</dbReference>
<dbReference type="OrthoDB" id="9806579at2"/>
<dbReference type="InterPro" id="IPR006805">
    <property type="entry name" value="Anth_synth_I_N"/>
</dbReference>
<dbReference type="EC" id="2.6.1.85" evidence="1"/>
<evidence type="ECO:0000256" key="2">
    <source>
        <dbReference type="ARBA" id="ARBA00022679"/>
    </source>
</evidence>
<feature type="domain" description="Anthranilate synthase component I N-terminal" evidence="4">
    <location>
        <begin position="9"/>
        <end position="156"/>
    </location>
</feature>
<accession>A0A4Z0WB51</accession>
<gene>
    <name evidence="5" type="primary">pabB</name>
    <name evidence="5" type="ORF">E4656_05685</name>
</gene>
<dbReference type="Gene3D" id="3.60.120.10">
    <property type="entry name" value="Anthranilate synthase"/>
    <property type="match status" value="1"/>
</dbReference>
<comment type="caution">
    <text evidence="5">The sequence shown here is derived from an EMBL/GenBank/DDBJ whole genome shotgun (WGS) entry which is preliminary data.</text>
</comment>
<organism evidence="5 6">
    <name type="scientific">Natronospirillum operosum</name>
    <dbReference type="NCBI Taxonomy" id="2759953"/>
    <lineage>
        <taxon>Bacteria</taxon>
        <taxon>Pseudomonadati</taxon>
        <taxon>Pseudomonadota</taxon>
        <taxon>Gammaproteobacteria</taxon>
        <taxon>Oceanospirillales</taxon>
        <taxon>Natronospirillaceae</taxon>
        <taxon>Natronospirillum</taxon>
    </lineage>
</organism>
<name>A0A4Z0WB51_9GAMM</name>
<dbReference type="GO" id="GO:0000162">
    <property type="term" value="P:L-tryptophan biosynthetic process"/>
    <property type="evidence" value="ECO:0007669"/>
    <property type="project" value="TreeGrafter"/>
</dbReference>
<dbReference type="Pfam" id="PF00425">
    <property type="entry name" value="Chorismate_bind"/>
    <property type="match status" value="1"/>
</dbReference>
<dbReference type="NCBIfam" id="TIGR00553">
    <property type="entry name" value="pabB"/>
    <property type="match status" value="1"/>
</dbReference>
<dbReference type="EMBL" id="SRMF01000001">
    <property type="protein sequence ID" value="TGG95889.1"/>
    <property type="molecule type" value="Genomic_DNA"/>
</dbReference>
<dbReference type="InterPro" id="IPR005801">
    <property type="entry name" value="ADC_synthase"/>
</dbReference>
<dbReference type="InterPro" id="IPR005802">
    <property type="entry name" value="ADC_synth_comp_1"/>
</dbReference>
<dbReference type="PRINTS" id="PR00095">
    <property type="entry name" value="ANTSNTHASEI"/>
</dbReference>
<evidence type="ECO:0000256" key="1">
    <source>
        <dbReference type="ARBA" id="ARBA00013139"/>
    </source>
</evidence>
<feature type="domain" description="Chorismate-utilising enzyme C-terminal" evidence="3">
    <location>
        <begin position="188"/>
        <end position="441"/>
    </location>
</feature>
<dbReference type="SUPFAM" id="SSF56322">
    <property type="entry name" value="ADC synthase"/>
    <property type="match status" value="1"/>
</dbReference>
<keyword evidence="5" id="KW-0032">Aminotransferase</keyword>
<dbReference type="GO" id="GO:0046820">
    <property type="term" value="F:4-amino-4-deoxychorismate synthase activity"/>
    <property type="evidence" value="ECO:0007669"/>
    <property type="project" value="UniProtKB-EC"/>
</dbReference>
<dbReference type="GO" id="GO:0009396">
    <property type="term" value="P:folic acid-containing compound biosynthetic process"/>
    <property type="evidence" value="ECO:0007669"/>
    <property type="project" value="InterPro"/>
</dbReference>
<dbReference type="InterPro" id="IPR015890">
    <property type="entry name" value="Chorismate_C"/>
</dbReference>
<evidence type="ECO:0000313" key="5">
    <source>
        <dbReference type="EMBL" id="TGG95889.1"/>
    </source>
</evidence>
<proteinExistence type="predicted"/>
<dbReference type="Proteomes" id="UP000297475">
    <property type="component" value="Unassembled WGS sequence"/>
</dbReference>
<dbReference type="PANTHER" id="PTHR11236">
    <property type="entry name" value="AMINOBENZOATE/ANTHRANILATE SYNTHASE"/>
    <property type="match status" value="1"/>
</dbReference>
<sequence>MTFAPARTLAPLQWLTAIQDQPFPVLFDSGHPDAPFGRYAILAAEPRCYWTALDADTLQTWHRQPAGGYRPGKISRGPVLQQFAALQSGVPVPTAAADNGVFNGGLIGLLPYESGAGVQGIQSPARPPELPAAMLWGWVGDYDRALVIDHQENRLYRVGDCHHWQPASPAAPAPPANASAILRTRLERPDYLQRLQRIQQYLRAGDIYQVNLTRHFWHPWQQDPVSTFARLRQATPMPFGGYLDLGDAQLLSLSPERFLQVRDGQLETRPIKGTRPRGADPATDEQLRAELQHSEKDRAENLMIVDLLRNDLGRSAAIGSVRVPRLFDIESFANVHQLVSTITARLPATTSPLQALAQAFPGGSITGAPKRRAMEIIAELEPHRRGPYCGSLFYQDVTGRLDSNILIRSVVLAQGQLNIWSGGGIVWDSDPAAEFQETHDKIGRLASALGLELP</sequence>
<evidence type="ECO:0000259" key="4">
    <source>
        <dbReference type="Pfam" id="PF04715"/>
    </source>
</evidence>
<dbReference type="AlphaFoldDB" id="A0A4Z0WB51"/>
<evidence type="ECO:0000259" key="3">
    <source>
        <dbReference type="Pfam" id="PF00425"/>
    </source>
</evidence>
<evidence type="ECO:0000313" key="6">
    <source>
        <dbReference type="Proteomes" id="UP000297475"/>
    </source>
</evidence>